<feature type="compositionally biased region" description="Basic and acidic residues" evidence="1">
    <location>
        <begin position="44"/>
        <end position="67"/>
    </location>
</feature>
<feature type="compositionally biased region" description="Polar residues" evidence="1">
    <location>
        <begin position="94"/>
        <end position="115"/>
    </location>
</feature>
<feature type="compositionally biased region" description="Low complexity" evidence="1">
    <location>
        <begin position="220"/>
        <end position="230"/>
    </location>
</feature>
<name>A0AAV2K8L7_KNICA</name>
<keyword evidence="3" id="KW-1185">Reference proteome</keyword>
<feature type="compositionally biased region" description="Polar residues" evidence="1">
    <location>
        <begin position="9"/>
        <end position="25"/>
    </location>
</feature>
<gene>
    <name evidence="2" type="ORF">KC01_LOCUS14642</name>
</gene>
<feature type="region of interest" description="Disordered" evidence="1">
    <location>
        <begin position="319"/>
        <end position="352"/>
    </location>
</feature>
<protein>
    <submittedName>
        <fullName evidence="2">Uncharacterized protein</fullName>
    </submittedName>
</protein>
<sequence>MSLLHSKQRLSPTIYTTSSMSAPTQEQHRPTSPEIHPKTACVDQSKERQSVTIEDSNKPVEEKKMTEETQLAQIRSNEEYRSAECPVSHKESSVRTGSTQGSAQATSHNTHSSAAVKSEAPDPHPKPLHQITSSQCDNADKSTQLETPIAKDRDTRCDEAKGPSNSPHRTPASARRALFARRRLQPSAPCTSPAGSPLRGAEKEASPSSPRGSEPALACSSPGCHVSSSSESHRCLLTRIAQSSADGKGSVGPHRSQANTPPDRTQSTPPREHDAGPHPSRGRPSPNFLSHLPLHSQSSGRPPSLLIPIGGIHMIQARPQSFRPPSGTFCSLPSPPASPPPPHVPLTTTTTAPRAELSVSAEVTNKHTLD</sequence>
<feature type="region of interest" description="Disordered" evidence="1">
    <location>
        <begin position="1"/>
        <end position="307"/>
    </location>
</feature>
<dbReference type="EMBL" id="OZ035838">
    <property type="protein sequence ID" value="CAL1584280.1"/>
    <property type="molecule type" value="Genomic_DNA"/>
</dbReference>
<feature type="compositionally biased region" description="Basic and acidic residues" evidence="1">
    <location>
        <begin position="76"/>
        <end position="93"/>
    </location>
</feature>
<organism evidence="2 3">
    <name type="scientific">Knipowitschia caucasica</name>
    <name type="common">Caucasian dwarf goby</name>
    <name type="synonym">Pomatoschistus caucasicus</name>
    <dbReference type="NCBI Taxonomy" id="637954"/>
    <lineage>
        <taxon>Eukaryota</taxon>
        <taxon>Metazoa</taxon>
        <taxon>Chordata</taxon>
        <taxon>Craniata</taxon>
        <taxon>Vertebrata</taxon>
        <taxon>Euteleostomi</taxon>
        <taxon>Actinopterygii</taxon>
        <taxon>Neopterygii</taxon>
        <taxon>Teleostei</taxon>
        <taxon>Neoteleostei</taxon>
        <taxon>Acanthomorphata</taxon>
        <taxon>Gobiaria</taxon>
        <taxon>Gobiiformes</taxon>
        <taxon>Gobioidei</taxon>
        <taxon>Gobiidae</taxon>
        <taxon>Gobiinae</taxon>
        <taxon>Knipowitschia</taxon>
    </lineage>
</organism>
<feature type="compositionally biased region" description="Basic and acidic residues" evidence="1">
    <location>
        <begin position="149"/>
        <end position="161"/>
    </location>
</feature>
<reference evidence="2 3" key="1">
    <citation type="submission" date="2024-04" db="EMBL/GenBank/DDBJ databases">
        <authorList>
            <person name="Waldvogel A.-M."/>
            <person name="Schoenle A."/>
        </authorList>
    </citation>
    <scope>NUCLEOTIDE SEQUENCE [LARGE SCALE GENOMIC DNA]</scope>
</reference>
<evidence type="ECO:0000313" key="2">
    <source>
        <dbReference type="EMBL" id="CAL1584280.1"/>
    </source>
</evidence>
<dbReference type="AlphaFoldDB" id="A0AAV2K8L7"/>
<feature type="compositionally biased region" description="Polar residues" evidence="1">
    <location>
        <begin position="130"/>
        <end position="146"/>
    </location>
</feature>
<evidence type="ECO:0000256" key="1">
    <source>
        <dbReference type="SAM" id="MobiDB-lite"/>
    </source>
</evidence>
<feature type="compositionally biased region" description="Pro residues" evidence="1">
    <location>
        <begin position="333"/>
        <end position="344"/>
    </location>
</feature>
<feature type="compositionally biased region" description="Polar residues" evidence="1">
    <location>
        <begin position="256"/>
        <end position="269"/>
    </location>
</feature>
<feature type="compositionally biased region" description="Basic and acidic residues" evidence="1">
    <location>
        <begin position="26"/>
        <end position="37"/>
    </location>
</feature>
<evidence type="ECO:0000313" key="3">
    <source>
        <dbReference type="Proteomes" id="UP001497482"/>
    </source>
</evidence>
<dbReference type="Proteomes" id="UP001497482">
    <property type="component" value="Chromosome 16"/>
</dbReference>
<accession>A0AAV2K8L7</accession>
<proteinExistence type="predicted"/>